<dbReference type="PANTHER" id="PTHR44688:SF16">
    <property type="entry name" value="DNA-BINDING TRANSCRIPTIONAL ACTIVATOR DEVR_DOSR"/>
    <property type="match status" value="1"/>
</dbReference>
<dbReference type="Pfam" id="PF00196">
    <property type="entry name" value="GerE"/>
    <property type="match status" value="1"/>
</dbReference>
<evidence type="ECO:0000256" key="2">
    <source>
        <dbReference type="ARBA" id="ARBA00023125"/>
    </source>
</evidence>
<dbReference type="AlphaFoldDB" id="A0A1M6KT05"/>
<name>A0A1M6KT05_9FIRM</name>
<proteinExistence type="predicted"/>
<evidence type="ECO:0000259" key="4">
    <source>
        <dbReference type="PROSITE" id="PS50043"/>
    </source>
</evidence>
<keyword evidence="1" id="KW-0805">Transcription regulation</keyword>
<dbReference type="PROSITE" id="PS00622">
    <property type="entry name" value="HTH_LUXR_1"/>
    <property type="match status" value="1"/>
</dbReference>
<dbReference type="PANTHER" id="PTHR44688">
    <property type="entry name" value="DNA-BINDING TRANSCRIPTIONAL ACTIVATOR DEVR_DOSR"/>
    <property type="match status" value="1"/>
</dbReference>
<dbReference type="Proteomes" id="UP000324781">
    <property type="component" value="Unassembled WGS sequence"/>
</dbReference>
<sequence length="205" mass="24473">MVLTRGIFTQKIGLDQKKKEYIEHFYEKDYLRYVYDIITETTVYRDTDIMEEEVRTKTEFYRHFLMPLKIPYGAGILLMRDKKLIGIINLFRNKELGDFKDKDIYILDVLKKHLANITYNLLHDGIGVKNLESKLEKLYDDYHLSDREKEVIRLLRQGKSNLDISDEMMISLSTVKKHVYNIYSKLNVKTRTQLLAHLAQRLGWF</sequence>
<reference evidence="5 6" key="1">
    <citation type="submission" date="2016-11" db="EMBL/GenBank/DDBJ databases">
        <authorList>
            <person name="Varghese N."/>
            <person name="Submissions S."/>
        </authorList>
    </citation>
    <scope>NUCLEOTIDE SEQUENCE [LARGE SCALE GENOMIC DNA]</scope>
    <source>
        <strain evidence="5 6">DSM 19027</strain>
    </source>
</reference>
<gene>
    <name evidence="5" type="ORF">SAMN05444373_10963</name>
</gene>
<dbReference type="GO" id="GO:0003677">
    <property type="term" value="F:DNA binding"/>
    <property type="evidence" value="ECO:0007669"/>
    <property type="project" value="UniProtKB-KW"/>
</dbReference>
<keyword evidence="2" id="KW-0238">DNA-binding</keyword>
<dbReference type="InterPro" id="IPR000792">
    <property type="entry name" value="Tscrpt_reg_LuxR_C"/>
</dbReference>
<dbReference type="CDD" id="cd06170">
    <property type="entry name" value="LuxR_C_like"/>
    <property type="match status" value="1"/>
</dbReference>
<keyword evidence="3" id="KW-0804">Transcription</keyword>
<dbReference type="SUPFAM" id="SSF46894">
    <property type="entry name" value="C-terminal effector domain of the bipartite response regulators"/>
    <property type="match status" value="1"/>
</dbReference>
<dbReference type="InterPro" id="IPR016032">
    <property type="entry name" value="Sig_transdc_resp-reg_C-effctor"/>
</dbReference>
<dbReference type="EMBL" id="FQZP01000096">
    <property type="protein sequence ID" value="SHJ62016.1"/>
    <property type="molecule type" value="Genomic_DNA"/>
</dbReference>
<evidence type="ECO:0000256" key="1">
    <source>
        <dbReference type="ARBA" id="ARBA00023015"/>
    </source>
</evidence>
<dbReference type="GO" id="GO:0006355">
    <property type="term" value="P:regulation of DNA-templated transcription"/>
    <property type="evidence" value="ECO:0007669"/>
    <property type="project" value="InterPro"/>
</dbReference>
<evidence type="ECO:0000256" key="3">
    <source>
        <dbReference type="ARBA" id="ARBA00023163"/>
    </source>
</evidence>
<protein>
    <submittedName>
        <fullName evidence="5">Regulatory protein, luxR family</fullName>
    </submittedName>
</protein>
<organism evidence="5 6">
    <name type="scientific">Thermoclostridium caenicola</name>
    <dbReference type="NCBI Taxonomy" id="659425"/>
    <lineage>
        <taxon>Bacteria</taxon>
        <taxon>Bacillati</taxon>
        <taxon>Bacillota</taxon>
        <taxon>Clostridia</taxon>
        <taxon>Eubacteriales</taxon>
        <taxon>Oscillospiraceae</taxon>
        <taxon>Thermoclostridium</taxon>
    </lineage>
</organism>
<keyword evidence="6" id="KW-1185">Reference proteome</keyword>
<dbReference type="SMART" id="SM00421">
    <property type="entry name" value="HTH_LUXR"/>
    <property type="match status" value="1"/>
</dbReference>
<evidence type="ECO:0000313" key="6">
    <source>
        <dbReference type="Proteomes" id="UP000324781"/>
    </source>
</evidence>
<dbReference type="Gene3D" id="1.10.10.10">
    <property type="entry name" value="Winged helix-like DNA-binding domain superfamily/Winged helix DNA-binding domain"/>
    <property type="match status" value="1"/>
</dbReference>
<feature type="domain" description="HTH luxR-type" evidence="4">
    <location>
        <begin position="137"/>
        <end position="202"/>
    </location>
</feature>
<dbReference type="InterPro" id="IPR036388">
    <property type="entry name" value="WH-like_DNA-bd_sf"/>
</dbReference>
<accession>A0A1M6KT05</accession>
<dbReference type="PROSITE" id="PS50043">
    <property type="entry name" value="HTH_LUXR_2"/>
    <property type="match status" value="1"/>
</dbReference>
<evidence type="ECO:0000313" key="5">
    <source>
        <dbReference type="EMBL" id="SHJ62016.1"/>
    </source>
</evidence>
<dbReference type="PRINTS" id="PR00038">
    <property type="entry name" value="HTHLUXR"/>
</dbReference>